<dbReference type="NCBIfam" id="TIGR00150">
    <property type="entry name" value="T6A_YjeE"/>
    <property type="match status" value="1"/>
</dbReference>
<dbReference type="InterPro" id="IPR027417">
    <property type="entry name" value="P-loop_NTPase"/>
</dbReference>
<dbReference type="GO" id="GO:0002949">
    <property type="term" value="P:tRNA threonylcarbamoyladenosine modification"/>
    <property type="evidence" value="ECO:0007669"/>
    <property type="project" value="InterPro"/>
</dbReference>
<evidence type="ECO:0000256" key="10">
    <source>
        <dbReference type="ARBA" id="ARBA00032441"/>
    </source>
</evidence>
<dbReference type="GO" id="GO:0005737">
    <property type="term" value="C:cytoplasm"/>
    <property type="evidence" value="ECO:0007669"/>
    <property type="project" value="UniProtKB-SubCell"/>
</dbReference>
<dbReference type="RefSeq" id="WP_044220776.1">
    <property type="nucleotide sequence ID" value="NZ_CAKZLC010000355.1"/>
</dbReference>
<sequence>MPNTIVYSLEEVEEIAKRLLKAAAPEQSIWTFTGEIGAGKTTLIKAICRTLGSEETISSPTFSLVNEYEDQMGETFYHMDLYRLNDVEEALDIGIEEYLDSGRRCLIEWPGLIEHLLPEDTFRIKLEIGSDSSRKIIFL</sequence>
<comment type="similarity">
    <text evidence="2">Belongs to the TsaE family.</text>
</comment>
<evidence type="ECO:0000313" key="12">
    <source>
        <dbReference type="Proteomes" id="UP000029736"/>
    </source>
</evidence>
<evidence type="ECO:0000256" key="2">
    <source>
        <dbReference type="ARBA" id="ARBA00007599"/>
    </source>
</evidence>
<keyword evidence="6" id="KW-0479">Metal-binding</keyword>
<gene>
    <name evidence="11" type="ORF">IX84_12115</name>
</gene>
<protein>
    <recommendedName>
        <fullName evidence="3">tRNA threonylcarbamoyladenosine biosynthesis protein TsaE</fullName>
    </recommendedName>
    <alternativeName>
        <fullName evidence="10">t(6)A37 threonylcarbamoyladenosine biosynthesis protein TsaE</fullName>
    </alternativeName>
</protein>
<dbReference type="EMBL" id="JPOS01000029">
    <property type="protein sequence ID" value="KGE87869.1"/>
    <property type="molecule type" value="Genomic_DNA"/>
</dbReference>
<accession>A0A098S6C1</accession>
<keyword evidence="9" id="KW-0460">Magnesium</keyword>
<dbReference type="InterPro" id="IPR003442">
    <property type="entry name" value="T6A_TsaE"/>
</dbReference>
<comment type="caution">
    <text evidence="11">The sequence shown here is derived from an EMBL/GenBank/DDBJ whole genome shotgun (WGS) entry which is preliminary data.</text>
</comment>
<evidence type="ECO:0000256" key="9">
    <source>
        <dbReference type="ARBA" id="ARBA00022842"/>
    </source>
</evidence>
<evidence type="ECO:0000256" key="3">
    <source>
        <dbReference type="ARBA" id="ARBA00019010"/>
    </source>
</evidence>
<evidence type="ECO:0000256" key="8">
    <source>
        <dbReference type="ARBA" id="ARBA00022840"/>
    </source>
</evidence>
<keyword evidence="7" id="KW-0547">Nucleotide-binding</keyword>
<dbReference type="OrthoDB" id="9815896at2"/>
<keyword evidence="12" id="KW-1185">Reference proteome</keyword>
<dbReference type="STRING" id="1524460.IX84_12115"/>
<evidence type="ECO:0000313" key="11">
    <source>
        <dbReference type="EMBL" id="KGE87869.1"/>
    </source>
</evidence>
<dbReference type="Proteomes" id="UP000029736">
    <property type="component" value="Unassembled WGS sequence"/>
</dbReference>
<organism evidence="11 12">
    <name type="scientific">Phaeodactylibacter xiamenensis</name>
    <dbReference type="NCBI Taxonomy" id="1524460"/>
    <lineage>
        <taxon>Bacteria</taxon>
        <taxon>Pseudomonadati</taxon>
        <taxon>Bacteroidota</taxon>
        <taxon>Saprospiria</taxon>
        <taxon>Saprospirales</taxon>
        <taxon>Haliscomenobacteraceae</taxon>
        <taxon>Phaeodactylibacter</taxon>
    </lineage>
</organism>
<dbReference type="PANTHER" id="PTHR33540">
    <property type="entry name" value="TRNA THREONYLCARBAMOYLADENOSINE BIOSYNTHESIS PROTEIN TSAE"/>
    <property type="match status" value="1"/>
</dbReference>
<evidence type="ECO:0000256" key="6">
    <source>
        <dbReference type="ARBA" id="ARBA00022723"/>
    </source>
</evidence>
<dbReference type="AlphaFoldDB" id="A0A098S6C1"/>
<comment type="subcellular location">
    <subcellularLocation>
        <location evidence="1">Cytoplasm</location>
    </subcellularLocation>
</comment>
<dbReference type="SUPFAM" id="SSF52540">
    <property type="entry name" value="P-loop containing nucleoside triphosphate hydrolases"/>
    <property type="match status" value="1"/>
</dbReference>
<proteinExistence type="inferred from homology"/>
<evidence type="ECO:0000256" key="4">
    <source>
        <dbReference type="ARBA" id="ARBA00022490"/>
    </source>
</evidence>
<keyword evidence="4" id="KW-0963">Cytoplasm</keyword>
<evidence type="ECO:0000256" key="1">
    <source>
        <dbReference type="ARBA" id="ARBA00004496"/>
    </source>
</evidence>
<dbReference type="GO" id="GO:0046872">
    <property type="term" value="F:metal ion binding"/>
    <property type="evidence" value="ECO:0007669"/>
    <property type="project" value="UniProtKB-KW"/>
</dbReference>
<reference evidence="11 12" key="1">
    <citation type="journal article" date="2014" name="Int. J. Syst. Evol. Microbiol.">
        <title>Phaeodactylibacter xiamenensis gen. nov., sp. nov., a member of the family Saprospiraceae isolated from the marine alga Phaeodactylum tricornutum.</title>
        <authorList>
            <person name="Chen Z.Jr."/>
            <person name="Lei X."/>
            <person name="Lai Q."/>
            <person name="Li Y."/>
            <person name="Zhang B."/>
            <person name="Zhang J."/>
            <person name="Zhang H."/>
            <person name="Yang L."/>
            <person name="Zheng W."/>
            <person name="Tian Y."/>
            <person name="Yu Z."/>
            <person name="Xu H.Jr."/>
            <person name="Zheng T."/>
        </authorList>
    </citation>
    <scope>NUCLEOTIDE SEQUENCE [LARGE SCALE GENOMIC DNA]</scope>
    <source>
        <strain evidence="11 12">KD52</strain>
    </source>
</reference>
<dbReference type="PANTHER" id="PTHR33540:SF2">
    <property type="entry name" value="TRNA THREONYLCARBAMOYLADENOSINE BIOSYNTHESIS PROTEIN TSAE"/>
    <property type="match status" value="1"/>
</dbReference>
<dbReference type="GO" id="GO:0005524">
    <property type="term" value="F:ATP binding"/>
    <property type="evidence" value="ECO:0007669"/>
    <property type="project" value="UniProtKB-KW"/>
</dbReference>
<name>A0A098S6C1_9BACT</name>
<dbReference type="Pfam" id="PF02367">
    <property type="entry name" value="TsaE"/>
    <property type="match status" value="1"/>
</dbReference>
<evidence type="ECO:0000256" key="5">
    <source>
        <dbReference type="ARBA" id="ARBA00022694"/>
    </source>
</evidence>
<keyword evidence="8" id="KW-0067">ATP-binding</keyword>
<keyword evidence="5" id="KW-0819">tRNA processing</keyword>
<evidence type="ECO:0000256" key="7">
    <source>
        <dbReference type="ARBA" id="ARBA00022741"/>
    </source>
</evidence>
<dbReference type="Gene3D" id="3.40.50.300">
    <property type="entry name" value="P-loop containing nucleotide triphosphate hydrolases"/>
    <property type="match status" value="1"/>
</dbReference>